<proteinExistence type="predicted"/>
<dbReference type="Proteomes" id="UP000277766">
    <property type="component" value="Unassembled WGS sequence"/>
</dbReference>
<dbReference type="SUPFAM" id="SSF81301">
    <property type="entry name" value="Nucleotidyltransferase"/>
    <property type="match status" value="1"/>
</dbReference>
<name>A0A3S0I517_9DEIO</name>
<keyword evidence="1" id="KW-0175">Coiled coil</keyword>
<dbReference type="OrthoDB" id="3874132at2"/>
<dbReference type="Gene3D" id="3.30.460.10">
    <property type="entry name" value="Beta Polymerase, domain 2"/>
    <property type="match status" value="1"/>
</dbReference>
<sequence length="250" mass="28352">MLQRRKPSESEFVAQARDAQLSERCIHLSAALRERHPTDASAVEQPRSDLLQVYTQARGLAGSFAERLAAARWPAGAVAQVRPSGVKRLDRMVEKYLYSKRALVVPLDMLGAKVVVDSVWDMYDVASQVQSVFPVVGYRDRVVRPQSSGYRDLQFVVNAGTEAQPHYAELKVMHRLIDELDGYEHKLYEIRRELQAKETERQTEQQATSEELFGRALLSPIEQLVLDTLETASADLFDRAWQMILEAEHG</sequence>
<gene>
    <name evidence="2" type="ORF">EJ104_11410</name>
</gene>
<dbReference type="AlphaFoldDB" id="A0A3S0I517"/>
<feature type="coiled-coil region" evidence="1">
    <location>
        <begin position="173"/>
        <end position="200"/>
    </location>
</feature>
<keyword evidence="3" id="KW-1185">Reference proteome</keyword>
<dbReference type="RefSeq" id="WP_126352927.1">
    <property type="nucleotide sequence ID" value="NZ_CP086385.1"/>
</dbReference>
<dbReference type="InterPro" id="IPR043519">
    <property type="entry name" value="NT_sf"/>
</dbReference>
<evidence type="ECO:0000313" key="3">
    <source>
        <dbReference type="Proteomes" id="UP000277766"/>
    </source>
</evidence>
<comment type="caution">
    <text evidence="2">The sequence shown here is derived from an EMBL/GenBank/DDBJ whole genome shotgun (WGS) entry which is preliminary data.</text>
</comment>
<evidence type="ECO:0008006" key="4">
    <source>
        <dbReference type="Google" id="ProtNLM"/>
    </source>
</evidence>
<evidence type="ECO:0000313" key="2">
    <source>
        <dbReference type="EMBL" id="RTR25305.1"/>
    </source>
</evidence>
<dbReference type="EMBL" id="RXPE01000031">
    <property type="protein sequence ID" value="RTR25305.1"/>
    <property type="molecule type" value="Genomic_DNA"/>
</dbReference>
<protein>
    <recommendedName>
        <fullName evidence="4">RelA/SpoT domain-containing protein</fullName>
    </recommendedName>
</protein>
<accession>A0A3S0I517</accession>
<reference evidence="2 3" key="1">
    <citation type="submission" date="2018-12" db="EMBL/GenBank/DDBJ databases">
        <title>Deinococcus radiophilus ATCC 27603 genome sequencing and assembly.</title>
        <authorList>
            <person name="Maclea K.S."/>
            <person name="Maynard C.R."/>
        </authorList>
    </citation>
    <scope>NUCLEOTIDE SEQUENCE [LARGE SCALE GENOMIC DNA]</scope>
    <source>
        <strain evidence="2 3">ATCC 27603</strain>
    </source>
</reference>
<organism evidence="2 3">
    <name type="scientific">Deinococcus radiophilus</name>
    <dbReference type="NCBI Taxonomy" id="32062"/>
    <lineage>
        <taxon>Bacteria</taxon>
        <taxon>Thermotogati</taxon>
        <taxon>Deinococcota</taxon>
        <taxon>Deinococci</taxon>
        <taxon>Deinococcales</taxon>
        <taxon>Deinococcaceae</taxon>
        <taxon>Deinococcus</taxon>
    </lineage>
</organism>
<evidence type="ECO:0000256" key="1">
    <source>
        <dbReference type="SAM" id="Coils"/>
    </source>
</evidence>